<dbReference type="PANTHER" id="PTHR47169">
    <property type="entry name" value="OS01G0541250 PROTEIN"/>
    <property type="match status" value="1"/>
</dbReference>
<proteinExistence type="predicted"/>
<name>A0AAQ3WPN6_PASNO</name>
<evidence type="ECO:0000313" key="2">
    <source>
        <dbReference type="EMBL" id="WVZ68920.1"/>
    </source>
</evidence>
<dbReference type="Proteomes" id="UP001341281">
    <property type="component" value="Chromosome 04"/>
</dbReference>
<dbReference type="InterPro" id="IPR036397">
    <property type="entry name" value="RNaseH_sf"/>
</dbReference>
<evidence type="ECO:0000313" key="3">
    <source>
        <dbReference type="Proteomes" id="UP001341281"/>
    </source>
</evidence>
<dbReference type="PANTHER" id="PTHR47169:SF2">
    <property type="entry name" value="OS01G0541250 PROTEIN"/>
    <property type="match status" value="1"/>
</dbReference>
<dbReference type="Gene3D" id="3.30.420.10">
    <property type="entry name" value="Ribonuclease H-like superfamily/Ribonuclease H"/>
    <property type="match status" value="2"/>
</dbReference>
<reference evidence="2 3" key="1">
    <citation type="submission" date="2024-02" db="EMBL/GenBank/DDBJ databases">
        <title>High-quality chromosome-scale genome assembly of Pensacola bahiagrass (Paspalum notatum Flugge var. saurae).</title>
        <authorList>
            <person name="Vega J.M."/>
            <person name="Podio M."/>
            <person name="Orjuela J."/>
            <person name="Siena L.A."/>
            <person name="Pessino S.C."/>
            <person name="Combes M.C."/>
            <person name="Mariac C."/>
            <person name="Albertini E."/>
            <person name="Pupilli F."/>
            <person name="Ortiz J.P.A."/>
            <person name="Leblanc O."/>
        </authorList>
    </citation>
    <scope>NUCLEOTIDE SEQUENCE [LARGE SCALE GENOMIC DNA]</scope>
    <source>
        <strain evidence="2">R1</strain>
        <tissue evidence="2">Leaf</tissue>
    </source>
</reference>
<protein>
    <recommendedName>
        <fullName evidence="1">DUF7769 domain-containing protein</fullName>
    </recommendedName>
</protein>
<dbReference type="GO" id="GO:0003676">
    <property type="term" value="F:nucleic acid binding"/>
    <property type="evidence" value="ECO:0007669"/>
    <property type="project" value="InterPro"/>
</dbReference>
<organism evidence="2 3">
    <name type="scientific">Paspalum notatum var. saurae</name>
    <dbReference type="NCBI Taxonomy" id="547442"/>
    <lineage>
        <taxon>Eukaryota</taxon>
        <taxon>Viridiplantae</taxon>
        <taxon>Streptophyta</taxon>
        <taxon>Embryophyta</taxon>
        <taxon>Tracheophyta</taxon>
        <taxon>Spermatophyta</taxon>
        <taxon>Magnoliopsida</taxon>
        <taxon>Liliopsida</taxon>
        <taxon>Poales</taxon>
        <taxon>Poaceae</taxon>
        <taxon>PACMAD clade</taxon>
        <taxon>Panicoideae</taxon>
        <taxon>Andropogonodae</taxon>
        <taxon>Paspaleae</taxon>
        <taxon>Paspalinae</taxon>
        <taxon>Paspalum</taxon>
    </lineage>
</organism>
<dbReference type="EMBL" id="CP144748">
    <property type="protein sequence ID" value="WVZ68920.1"/>
    <property type="molecule type" value="Genomic_DNA"/>
</dbReference>
<dbReference type="Pfam" id="PF24964">
    <property type="entry name" value="DUF7769"/>
    <property type="match status" value="1"/>
</dbReference>
<feature type="domain" description="DUF7769" evidence="1">
    <location>
        <begin position="58"/>
        <end position="111"/>
    </location>
</feature>
<keyword evidence="3" id="KW-1185">Reference proteome</keyword>
<dbReference type="AlphaFoldDB" id="A0AAQ3WPN6"/>
<evidence type="ECO:0000259" key="1">
    <source>
        <dbReference type="Pfam" id="PF24964"/>
    </source>
</evidence>
<gene>
    <name evidence="2" type="ORF">U9M48_017795</name>
</gene>
<dbReference type="InterPro" id="IPR056671">
    <property type="entry name" value="DUF7769"/>
</dbReference>
<accession>A0AAQ3WPN6</accession>
<sequence length="421" mass="48587">MAHPFDLNVRLEEDAVYGFDLNLPLNEFGAVDLDWLQNMSERRVDAPVEGNQRKRDCPDHVRQQVYQALLQRSKNGKLGKKDTTIVSQQFGVKLQTVQRIWRQGKKQLAQNIPVKVPNLKKCRSGRKPIPIDLEKLNSSQKKMTIEDVSRELGISKSRIQRYLRKGLIRRHSSSIKPYLTEDNRKARLKWCIDMIEEGGLDAPKFKDLFDFVFIDEKWFYLHQKSESTTCYPVKMNHTARAKTRTTSLGSCFCVLLLVQGLEMEYQLERSGQEKMCTSQFSYNIAPTHIKVDDPQFLEVAKQDGFDIRLICQPANSPDFNILDLGFFRAIQAIQYKKNAKTLNELIPVVQEAFLEYCPKRANRMFVTLQTVLKEAMKIKGGNKIKIPHMQKQRLEREDMLPLQIPCEPSLLAEAISSLPAN</sequence>